<evidence type="ECO:0000313" key="8">
    <source>
        <dbReference type="EMBL" id="MQM08545.1"/>
    </source>
</evidence>
<dbReference type="Proteomes" id="UP000652761">
    <property type="component" value="Unassembled WGS sequence"/>
</dbReference>
<keyword evidence="3 5" id="KW-0443">Lipid metabolism</keyword>
<dbReference type="InterPro" id="IPR016035">
    <property type="entry name" value="Acyl_Trfase/lysoPLipase"/>
</dbReference>
<organism evidence="8 9">
    <name type="scientific">Colocasia esculenta</name>
    <name type="common">Wild taro</name>
    <name type="synonym">Arum esculentum</name>
    <dbReference type="NCBI Taxonomy" id="4460"/>
    <lineage>
        <taxon>Eukaryota</taxon>
        <taxon>Viridiplantae</taxon>
        <taxon>Streptophyta</taxon>
        <taxon>Embryophyta</taxon>
        <taxon>Tracheophyta</taxon>
        <taxon>Spermatophyta</taxon>
        <taxon>Magnoliopsida</taxon>
        <taxon>Liliopsida</taxon>
        <taxon>Araceae</taxon>
        <taxon>Aroideae</taxon>
        <taxon>Colocasieae</taxon>
        <taxon>Colocasia</taxon>
    </lineage>
</organism>
<evidence type="ECO:0000256" key="1">
    <source>
        <dbReference type="ARBA" id="ARBA00022801"/>
    </source>
</evidence>
<name>A0A843WVS6_COLES</name>
<gene>
    <name evidence="8" type="ORF">Taro_041406</name>
</gene>
<dbReference type="Gene3D" id="3.40.1090.10">
    <property type="entry name" value="Cytosolic phospholipase A2 catalytic domain"/>
    <property type="match status" value="2"/>
</dbReference>
<accession>A0A843WVS6</accession>
<dbReference type="Pfam" id="PF01734">
    <property type="entry name" value="Patatin"/>
    <property type="match status" value="1"/>
</dbReference>
<reference evidence="8" key="1">
    <citation type="submission" date="2017-07" db="EMBL/GenBank/DDBJ databases">
        <title>Taro Niue Genome Assembly and Annotation.</title>
        <authorList>
            <person name="Atibalentja N."/>
            <person name="Keating K."/>
            <person name="Fields C.J."/>
        </authorList>
    </citation>
    <scope>NUCLEOTIDE SEQUENCE</scope>
    <source>
        <strain evidence="8">Niue_2</strain>
        <tissue evidence="8">Leaf</tissue>
    </source>
</reference>
<keyword evidence="9" id="KW-1185">Reference proteome</keyword>
<feature type="active site" description="Nucleophile" evidence="5">
    <location>
        <position position="274"/>
    </location>
</feature>
<feature type="compositionally biased region" description="Basic and acidic residues" evidence="6">
    <location>
        <begin position="813"/>
        <end position="827"/>
    </location>
</feature>
<evidence type="ECO:0000256" key="4">
    <source>
        <dbReference type="ARBA" id="ARBA00025642"/>
    </source>
</evidence>
<evidence type="ECO:0000256" key="3">
    <source>
        <dbReference type="ARBA" id="ARBA00023098"/>
    </source>
</evidence>
<feature type="active site" description="Proton acceptor" evidence="5">
    <location>
        <position position="431"/>
    </location>
</feature>
<keyword evidence="1 5" id="KW-0378">Hydrolase</keyword>
<evidence type="ECO:0000259" key="7">
    <source>
        <dbReference type="PROSITE" id="PS51635"/>
    </source>
</evidence>
<dbReference type="PROSITE" id="PS51635">
    <property type="entry name" value="PNPLA"/>
    <property type="match status" value="1"/>
</dbReference>
<feature type="region of interest" description="Disordered" evidence="6">
    <location>
        <begin position="588"/>
        <end position="619"/>
    </location>
</feature>
<dbReference type="Pfam" id="PF11815">
    <property type="entry name" value="DUF3336"/>
    <property type="match status" value="1"/>
</dbReference>
<dbReference type="InterPro" id="IPR002641">
    <property type="entry name" value="PNPLA_dom"/>
</dbReference>
<dbReference type="AlphaFoldDB" id="A0A843WVS6"/>
<dbReference type="PANTHER" id="PTHR14226">
    <property type="entry name" value="NEUROPATHY TARGET ESTERASE/SWISS CHEESE D.MELANOGASTER"/>
    <property type="match status" value="1"/>
</dbReference>
<dbReference type="PANTHER" id="PTHR14226:SF10">
    <property type="entry name" value="TRIACYLGLYCEROL LIPASE 4-RELATED"/>
    <property type="match status" value="1"/>
</dbReference>
<dbReference type="CDD" id="cd07231">
    <property type="entry name" value="Pat_SDP1-like"/>
    <property type="match status" value="1"/>
</dbReference>
<dbReference type="InterPro" id="IPR021771">
    <property type="entry name" value="Triacylglycerol_lipase_N"/>
</dbReference>
<dbReference type="InterPro" id="IPR050301">
    <property type="entry name" value="NTE"/>
</dbReference>
<comment type="caution">
    <text evidence="8">The sequence shown here is derived from an EMBL/GenBank/DDBJ whole genome shotgun (WGS) entry which is preliminary data.</text>
</comment>
<protein>
    <recommendedName>
        <fullName evidence="7">PNPLA domain-containing protein</fullName>
    </recommendedName>
</protein>
<evidence type="ECO:0000313" key="9">
    <source>
        <dbReference type="Proteomes" id="UP000652761"/>
    </source>
</evidence>
<dbReference type="GO" id="GO:0016042">
    <property type="term" value="P:lipid catabolic process"/>
    <property type="evidence" value="ECO:0007669"/>
    <property type="project" value="UniProtKB-UniRule"/>
</dbReference>
<dbReference type="OrthoDB" id="15478at2759"/>
<proteinExistence type="predicted"/>
<feature type="short sequence motif" description="GXSXG" evidence="5">
    <location>
        <begin position="272"/>
        <end position="276"/>
    </location>
</feature>
<comment type="caution">
    <text evidence="5">Lacks conserved residue(s) required for the propagation of feature annotation.</text>
</comment>
<sequence>MAEAAASLRSSLLTRPSGVGNLPFSVAATSTAISRAVAMHVLFSSSLSQLRRRLLRFLRSLKGGVVPAVSLLRPRGTPGTVAVAALLAVVIRRVADVRWRAKTEYRRRFWRDMMRCALTYEDWAHAARMLEKETPKAGESGLYDEELVRNKLQELRQLRREGSLRDMVFCLRTDLLRNLGNMCNPKLHIGRLQVPKLIKDYIDEVSGQLKMICEFNSEELNLEEKLAFVHETRHAFGRTALMLSGGATLTAFHLGVVRVLVDNKLLPRVIAGSSGGSIICAIIASKSRAEIESFFEDSLKSIKFFDRVGSVMDVTRRVMHKGAVHEIRQLQRMVMGMTNNMTFQEAYDRTGRVLGITVCSSRPHEPARCLNYLTSPNVLIWSAVTASCAFPGLFEAQELMAKDRFGNIVPYHAPFSGATDKVGPSSRLWRDGTLESDLPMMQLKELFNVNHFIVSQANPHISPWLRVKEIARSYGGDFSGKLANILEMEVKHRFSQLLELGLPLGGFAKLFTQDWEGDITLVVPATLAQYSKIVVNPSLMDLKMALNQGSRSAWERLSAIRATCAIEFALDESAVLLNHMRRIKNSTDRATAVAASESTTPTPRPSIHRRLPSWNSARENKPNFIEDDVLADTGRRVALPSPKVCNSPHCRSEEGAAADEPDIELNSWTRCGGPLMRTTSAKRFANFIQNLDIAAVKASQRASFIFNGADQGQENDSSRAPLTPGSIVLSDGDLLQPEKVGNSFVLNVVKKEDYILTPKPGNPEERHVPYTEEAAAEFCEQILESYSSSSGSECSDDEEAQPSRTDAMASLRETSKGFERSPADEARVLCPAK</sequence>
<evidence type="ECO:0000256" key="6">
    <source>
        <dbReference type="SAM" id="MobiDB-lite"/>
    </source>
</evidence>
<dbReference type="SUPFAM" id="SSF52151">
    <property type="entry name" value="FabD/lysophospholipase-like"/>
    <property type="match status" value="1"/>
</dbReference>
<feature type="domain" description="PNPLA" evidence="7">
    <location>
        <begin position="241"/>
        <end position="444"/>
    </location>
</feature>
<feature type="region of interest" description="Disordered" evidence="6">
    <location>
        <begin position="787"/>
        <end position="833"/>
    </location>
</feature>
<evidence type="ECO:0000256" key="5">
    <source>
        <dbReference type="PROSITE-ProRule" id="PRU01161"/>
    </source>
</evidence>
<evidence type="ECO:0000256" key="2">
    <source>
        <dbReference type="ARBA" id="ARBA00022963"/>
    </source>
</evidence>
<comment type="function">
    <text evidence="4">Possesses non-specific lipolytic acyl hydrolase (LAH) activity. Hydrolyzes phospholipids as well as galactolipids. May play a role in disease resistance.</text>
</comment>
<dbReference type="EMBL" id="NMUH01004146">
    <property type="protein sequence ID" value="MQM08545.1"/>
    <property type="molecule type" value="Genomic_DNA"/>
</dbReference>
<dbReference type="GO" id="GO:0004806">
    <property type="term" value="F:triacylglycerol lipase activity"/>
    <property type="evidence" value="ECO:0007669"/>
    <property type="project" value="InterPro"/>
</dbReference>
<keyword evidence="2 5" id="KW-0442">Lipid degradation</keyword>